<dbReference type="Proteomes" id="UP001176940">
    <property type="component" value="Unassembled WGS sequence"/>
</dbReference>
<reference evidence="1" key="1">
    <citation type="submission" date="2023-07" db="EMBL/GenBank/DDBJ databases">
        <authorList>
            <person name="Stuckert A."/>
        </authorList>
    </citation>
    <scope>NUCLEOTIDE SEQUENCE</scope>
</reference>
<evidence type="ECO:0000313" key="2">
    <source>
        <dbReference type="Proteomes" id="UP001176940"/>
    </source>
</evidence>
<name>A0ABN9KTC3_9NEOB</name>
<organism evidence="1 2">
    <name type="scientific">Ranitomeya imitator</name>
    <name type="common">mimic poison frog</name>
    <dbReference type="NCBI Taxonomy" id="111125"/>
    <lineage>
        <taxon>Eukaryota</taxon>
        <taxon>Metazoa</taxon>
        <taxon>Chordata</taxon>
        <taxon>Craniata</taxon>
        <taxon>Vertebrata</taxon>
        <taxon>Euteleostomi</taxon>
        <taxon>Amphibia</taxon>
        <taxon>Batrachia</taxon>
        <taxon>Anura</taxon>
        <taxon>Neobatrachia</taxon>
        <taxon>Hyloidea</taxon>
        <taxon>Dendrobatidae</taxon>
        <taxon>Dendrobatinae</taxon>
        <taxon>Ranitomeya</taxon>
    </lineage>
</organism>
<comment type="caution">
    <text evidence="1">The sequence shown here is derived from an EMBL/GenBank/DDBJ whole genome shotgun (WGS) entry which is preliminary data.</text>
</comment>
<keyword evidence="2" id="KW-1185">Reference proteome</keyword>
<gene>
    <name evidence="1" type="ORF">RIMI_LOCUS1949575</name>
</gene>
<sequence length="68" mass="8247">MEIKARISKHKSTIRTGLTELPIPRHFLSMVHSINQLRFRKKELRWIFELDTLYPKGMNIEYQQNCFL</sequence>
<evidence type="ECO:0000313" key="1">
    <source>
        <dbReference type="EMBL" id="CAJ0923204.1"/>
    </source>
</evidence>
<accession>A0ABN9KTC3</accession>
<dbReference type="EMBL" id="CAUEEQ010002619">
    <property type="protein sequence ID" value="CAJ0923204.1"/>
    <property type="molecule type" value="Genomic_DNA"/>
</dbReference>
<proteinExistence type="predicted"/>
<protein>
    <submittedName>
        <fullName evidence="1">Uncharacterized protein</fullName>
    </submittedName>
</protein>